<keyword evidence="11" id="KW-1185">Reference proteome</keyword>
<dbReference type="AlphaFoldDB" id="A0A1Y0IRI5"/>
<dbReference type="GO" id="GO:0070006">
    <property type="term" value="F:metalloaminopeptidase activity"/>
    <property type="evidence" value="ECO:0007669"/>
    <property type="project" value="InterPro"/>
</dbReference>
<evidence type="ECO:0000256" key="8">
    <source>
        <dbReference type="HAMAP-Rule" id="MF_00181"/>
    </source>
</evidence>
<comment type="subcellular location">
    <subcellularLocation>
        <location evidence="8">Cytoplasm</location>
    </subcellularLocation>
</comment>
<keyword evidence="8" id="KW-0479">Metal-binding</keyword>
<keyword evidence="6 8" id="KW-0378">Hydrolase</keyword>
<dbReference type="PROSITE" id="PS00631">
    <property type="entry name" value="CYTOSOL_AP"/>
    <property type="match status" value="1"/>
</dbReference>
<dbReference type="SUPFAM" id="SSF52949">
    <property type="entry name" value="Macro domain-like"/>
    <property type="match status" value="1"/>
</dbReference>
<keyword evidence="5 8" id="KW-0645">Protease</keyword>
<keyword evidence="4 8" id="KW-0031">Aminopeptidase</keyword>
<evidence type="ECO:0000313" key="11">
    <source>
        <dbReference type="Proteomes" id="UP000195437"/>
    </source>
</evidence>
<feature type="active site" evidence="8">
    <location>
        <position position="376"/>
    </location>
</feature>
<feature type="active site" evidence="8">
    <location>
        <position position="302"/>
    </location>
</feature>
<feature type="binding site" evidence="8">
    <location>
        <position position="313"/>
    </location>
    <ligand>
        <name>Mn(2+)</name>
        <dbReference type="ChEBI" id="CHEBI:29035"/>
        <label>2</label>
    </ligand>
</feature>
<dbReference type="GO" id="GO:0006508">
    <property type="term" value="P:proteolysis"/>
    <property type="evidence" value="ECO:0007669"/>
    <property type="project" value="UniProtKB-KW"/>
</dbReference>
<dbReference type="EMBL" id="CP021434">
    <property type="protein sequence ID" value="ARU63121.1"/>
    <property type="molecule type" value="Genomic_DNA"/>
</dbReference>
<dbReference type="GO" id="GO:0005737">
    <property type="term" value="C:cytoplasm"/>
    <property type="evidence" value="ECO:0007669"/>
    <property type="project" value="UniProtKB-SubCell"/>
</dbReference>
<feature type="binding site" evidence="8">
    <location>
        <position position="372"/>
    </location>
    <ligand>
        <name>Mn(2+)</name>
        <dbReference type="ChEBI" id="CHEBI:29035"/>
        <label>1</label>
    </ligand>
</feature>
<evidence type="ECO:0000256" key="4">
    <source>
        <dbReference type="ARBA" id="ARBA00022438"/>
    </source>
</evidence>
<dbReference type="InterPro" id="IPR023042">
    <property type="entry name" value="Peptidase_M17_leu_NH2_pept"/>
</dbReference>
<dbReference type="InterPro" id="IPR043472">
    <property type="entry name" value="Macro_dom-like"/>
</dbReference>
<dbReference type="SUPFAM" id="SSF53187">
    <property type="entry name" value="Zn-dependent exopeptidases"/>
    <property type="match status" value="1"/>
</dbReference>
<feature type="domain" description="Cytosol aminopeptidase" evidence="9">
    <location>
        <begin position="370"/>
        <end position="377"/>
    </location>
</feature>
<feature type="binding site" evidence="8">
    <location>
        <position position="295"/>
    </location>
    <ligand>
        <name>Mn(2+)</name>
        <dbReference type="ChEBI" id="CHEBI:29035"/>
        <label>2</label>
    </ligand>
</feature>
<dbReference type="Gene3D" id="3.40.220.10">
    <property type="entry name" value="Leucine Aminopeptidase, subunit E, domain 1"/>
    <property type="match status" value="1"/>
</dbReference>
<comment type="catalytic activity">
    <reaction evidence="1 8">
        <text>Release of an N-terminal amino acid, Xaa-|-Yaa-, in which Xaa is preferably Leu, but may be other amino acids including Pro although not Arg or Lys, and Yaa may be Pro. Amino acid amides and methyl esters are also readily hydrolyzed, but rates on arylamides are exceedingly low.</text>
        <dbReference type="EC" id="3.4.11.1"/>
    </reaction>
</comment>
<organism evidence="10 11">
    <name type="scientific">Tumebacillus avium</name>
    <dbReference type="NCBI Taxonomy" id="1903704"/>
    <lineage>
        <taxon>Bacteria</taxon>
        <taxon>Bacillati</taxon>
        <taxon>Bacillota</taxon>
        <taxon>Bacilli</taxon>
        <taxon>Bacillales</taxon>
        <taxon>Alicyclobacillaceae</taxon>
        <taxon>Tumebacillus</taxon>
    </lineage>
</organism>
<dbReference type="InterPro" id="IPR011356">
    <property type="entry name" value="Leucine_aapep/pepB"/>
</dbReference>
<name>A0A1Y0IRI5_9BACL</name>
<dbReference type="GO" id="GO:0030145">
    <property type="term" value="F:manganese ion binding"/>
    <property type="evidence" value="ECO:0007669"/>
    <property type="project" value="UniProtKB-UniRule"/>
</dbReference>
<dbReference type="InterPro" id="IPR000819">
    <property type="entry name" value="Peptidase_M17_C"/>
</dbReference>
<evidence type="ECO:0000256" key="2">
    <source>
        <dbReference type="ARBA" id="ARBA00000967"/>
    </source>
</evidence>
<evidence type="ECO:0000256" key="1">
    <source>
        <dbReference type="ARBA" id="ARBA00000135"/>
    </source>
</evidence>
<evidence type="ECO:0000256" key="3">
    <source>
        <dbReference type="ARBA" id="ARBA00009528"/>
    </source>
</evidence>
<dbReference type="EC" id="3.4.11.10" evidence="8"/>
<dbReference type="Gene3D" id="3.40.630.10">
    <property type="entry name" value="Zn peptidases"/>
    <property type="match status" value="1"/>
</dbReference>
<sequence length="521" mass="56736">MEAGGEAIRGMDFSLTGKLSLVFSGEKGIMTGKKYFHMRKFCKRQKEDLEMNFTLGTYQAGKTTVLPVFIGQNVDQLGLKLSDYHGKKKDHVVWFDHNGTRFVVVGLGDVKKFELNKYRDAVAFGARAARKEGVNDVTVLLPEGTAYSKEDLVHTAAEGYVMGEYQFNKYKAKKEESTVKNITIASLDGDIAGLEDALNRGKIYGEGTVIARELNNEPTNKMRPYDLADFVENLFKDSGATVEIFKGEELEKLQYNGLIAVGRGSAHKPAMIKINFQNDKSKELTALVGKGLTFDVGGYSLKLSRDLSDMRMDMGGAAATVGAMYILTRLNAPVNVIGIIGTCENLIDNNAMLPGEIIEYRNGKTVSVGNTDAEGRLVLADALILSQELGATRVIDIATLTGACMRALGSKMSGLWANDESVGDTVKQAANFTGEKVWELPLFDEYEDLLYSPIADIANISSGDLGGAITAALFLRNFVGENQKWAHVDMAGPMAVNRSHSFSNEGATGYGARLLAEFAQR</sequence>
<dbReference type="Pfam" id="PF00883">
    <property type="entry name" value="Peptidase_M17"/>
    <property type="match status" value="1"/>
</dbReference>
<feature type="binding site" evidence="8">
    <location>
        <position position="295"/>
    </location>
    <ligand>
        <name>Mn(2+)</name>
        <dbReference type="ChEBI" id="CHEBI:29035"/>
        <label>1</label>
    </ligand>
</feature>
<gene>
    <name evidence="8" type="primary">pepA</name>
    <name evidence="10" type="ORF">CBW65_20655</name>
</gene>
<evidence type="ECO:0000313" key="10">
    <source>
        <dbReference type="EMBL" id="ARU63121.1"/>
    </source>
</evidence>
<evidence type="ECO:0000256" key="7">
    <source>
        <dbReference type="ARBA" id="ARBA00049972"/>
    </source>
</evidence>
<keyword evidence="8" id="KW-0464">Manganese</keyword>
<dbReference type="OrthoDB" id="9809354at2"/>
<comment type="catalytic activity">
    <reaction evidence="2 8">
        <text>Release of an N-terminal amino acid, preferentially leucine, but not glutamic or aspartic acids.</text>
        <dbReference type="EC" id="3.4.11.10"/>
    </reaction>
</comment>
<protein>
    <recommendedName>
        <fullName evidence="8">Probable cytosol aminopeptidase</fullName>
        <ecNumber evidence="8">3.4.11.1</ecNumber>
    </recommendedName>
    <alternativeName>
        <fullName evidence="8">Leucine aminopeptidase</fullName>
        <shortName evidence="8">LAP</shortName>
        <ecNumber evidence="8">3.4.11.10</ecNumber>
    </alternativeName>
    <alternativeName>
        <fullName evidence="8">Leucyl aminopeptidase</fullName>
    </alternativeName>
</protein>
<dbReference type="PANTHER" id="PTHR11963:SF23">
    <property type="entry name" value="CYTOSOL AMINOPEPTIDASE"/>
    <property type="match status" value="1"/>
</dbReference>
<feature type="binding site" evidence="8">
    <location>
        <position position="374"/>
    </location>
    <ligand>
        <name>Mn(2+)</name>
        <dbReference type="ChEBI" id="CHEBI:29035"/>
        <label>2</label>
    </ligand>
</feature>
<evidence type="ECO:0000259" key="9">
    <source>
        <dbReference type="PROSITE" id="PS00631"/>
    </source>
</evidence>
<feature type="binding site" evidence="8">
    <location>
        <position position="290"/>
    </location>
    <ligand>
        <name>Mn(2+)</name>
        <dbReference type="ChEBI" id="CHEBI:29035"/>
        <label>2</label>
    </ligand>
</feature>
<dbReference type="PANTHER" id="PTHR11963">
    <property type="entry name" value="LEUCINE AMINOPEPTIDASE-RELATED"/>
    <property type="match status" value="1"/>
</dbReference>
<accession>A0A1Y0IRI5</accession>
<dbReference type="CDD" id="cd00433">
    <property type="entry name" value="Peptidase_M17"/>
    <property type="match status" value="1"/>
</dbReference>
<dbReference type="HAMAP" id="MF_00181">
    <property type="entry name" value="Cytosol_peptidase_M17"/>
    <property type="match status" value="1"/>
</dbReference>
<evidence type="ECO:0000256" key="6">
    <source>
        <dbReference type="ARBA" id="ARBA00022801"/>
    </source>
</evidence>
<comment type="cofactor">
    <cofactor evidence="8">
        <name>Mn(2+)</name>
        <dbReference type="ChEBI" id="CHEBI:29035"/>
    </cofactor>
    <text evidence="8">Binds 2 manganese ions per subunit.</text>
</comment>
<comment type="function">
    <text evidence="7 8">Presumably involved in the processing and regular turnover of intracellular proteins. Catalyzes the removal of unsubstituted N-terminal amino acids from various peptides.</text>
</comment>
<dbReference type="KEGG" id="tum:CBW65_20655"/>
<evidence type="ECO:0000256" key="5">
    <source>
        <dbReference type="ARBA" id="ARBA00022670"/>
    </source>
</evidence>
<dbReference type="EC" id="3.4.11.1" evidence="8"/>
<keyword evidence="8" id="KW-0963">Cytoplasm</keyword>
<proteinExistence type="inferred from homology"/>
<dbReference type="InterPro" id="IPR008283">
    <property type="entry name" value="Peptidase_M17_N"/>
</dbReference>
<reference evidence="11" key="1">
    <citation type="submission" date="2017-05" db="EMBL/GenBank/DDBJ databases">
        <authorList>
            <person name="Sung H."/>
        </authorList>
    </citation>
    <scope>NUCLEOTIDE SEQUENCE [LARGE SCALE GENOMIC DNA]</scope>
    <source>
        <strain evidence="11">AR23208</strain>
    </source>
</reference>
<feature type="binding site" evidence="8">
    <location>
        <position position="374"/>
    </location>
    <ligand>
        <name>Mn(2+)</name>
        <dbReference type="ChEBI" id="CHEBI:29035"/>
        <label>1</label>
    </ligand>
</feature>
<dbReference type="Pfam" id="PF02789">
    <property type="entry name" value="Peptidase_M17_N"/>
    <property type="match status" value="1"/>
</dbReference>
<dbReference type="Proteomes" id="UP000195437">
    <property type="component" value="Chromosome"/>
</dbReference>
<comment type="similarity">
    <text evidence="3 8">Belongs to the peptidase M17 family.</text>
</comment>
<dbReference type="PRINTS" id="PR00481">
    <property type="entry name" value="LAMNOPPTDASE"/>
</dbReference>